<proteinExistence type="predicted"/>
<accession>A0A9Q3ZZR9</accession>
<name>A0A9Q3ZZR9_PSESX</name>
<dbReference type="Proteomes" id="UP000814207">
    <property type="component" value="Unassembled WGS sequence"/>
</dbReference>
<protein>
    <submittedName>
        <fullName evidence="1">Uncharacterized protein</fullName>
    </submittedName>
</protein>
<sequence>MDTVIRDLDGPRTAQQELFYDLEDAAAVIGWSVVELKTMATKAKTPSEALALMKLCALLTAQHEKLGGYAGEVKGQRIVRAEAD</sequence>
<evidence type="ECO:0000313" key="1">
    <source>
        <dbReference type="EMBL" id="MCF5065787.1"/>
    </source>
</evidence>
<dbReference type="AlphaFoldDB" id="A0A9Q3ZZR9"/>
<gene>
    <name evidence="1" type="ORF">GIW73_22890</name>
</gene>
<comment type="caution">
    <text evidence="1">The sequence shown here is derived from an EMBL/GenBank/DDBJ whole genome shotgun (WGS) entry which is preliminary data.</text>
</comment>
<evidence type="ECO:0000313" key="2">
    <source>
        <dbReference type="Proteomes" id="UP000814207"/>
    </source>
</evidence>
<dbReference type="EMBL" id="WKEU01000142">
    <property type="protein sequence ID" value="MCF5065787.1"/>
    <property type="molecule type" value="Genomic_DNA"/>
</dbReference>
<organism evidence="1 2">
    <name type="scientific">Pseudomonas syringae</name>
    <dbReference type="NCBI Taxonomy" id="317"/>
    <lineage>
        <taxon>Bacteria</taxon>
        <taxon>Pseudomonadati</taxon>
        <taxon>Pseudomonadota</taxon>
        <taxon>Gammaproteobacteria</taxon>
        <taxon>Pseudomonadales</taxon>
        <taxon>Pseudomonadaceae</taxon>
        <taxon>Pseudomonas</taxon>
    </lineage>
</organism>
<reference evidence="1" key="1">
    <citation type="submission" date="2019-11" db="EMBL/GenBank/DDBJ databases">
        <title>Epiphytic Pseudomonas syringae from cherry orchards.</title>
        <authorList>
            <person name="Hulin M.T."/>
        </authorList>
    </citation>
    <scope>NUCLEOTIDE SEQUENCE</scope>
    <source>
        <strain evidence="1">PA-6-9A</strain>
    </source>
</reference>